<evidence type="ECO:0000256" key="2">
    <source>
        <dbReference type="ARBA" id="ARBA00001947"/>
    </source>
</evidence>
<sequence length="188" mass="21039">HVMTKTIFKQIHQKEHADIPSAGTSKYFVTKNQSSIIAFAVGGKYTPGNGFSIVGAHTDSPCLKVKPNSKVDKHGYMQVGVECYGGGIWNTWFDRDLTVAGRIMIKENGNLTHKLVHIKKPILRVPHLAIHLQRDINDKFSPNLENHTIPVLATQVAEQLQHPSEASTNQKKNEPSQCRVRWILITTL</sequence>
<gene>
    <name evidence="14" type="ORF">PACLA_8A000082</name>
</gene>
<keyword evidence="12 13" id="KW-0482">Metalloprotease</keyword>
<evidence type="ECO:0000256" key="10">
    <source>
        <dbReference type="ARBA" id="ARBA00022801"/>
    </source>
</evidence>
<dbReference type="GO" id="GO:0008270">
    <property type="term" value="F:zinc ion binding"/>
    <property type="evidence" value="ECO:0007669"/>
    <property type="project" value="InterPro"/>
</dbReference>
<dbReference type="Proteomes" id="UP001152795">
    <property type="component" value="Unassembled WGS sequence"/>
</dbReference>
<evidence type="ECO:0000256" key="6">
    <source>
        <dbReference type="ARBA" id="ARBA00015118"/>
    </source>
</evidence>
<evidence type="ECO:0000256" key="4">
    <source>
        <dbReference type="ARBA" id="ARBA00011395"/>
    </source>
</evidence>
<dbReference type="Gene3D" id="2.30.250.10">
    <property type="entry name" value="Aminopeptidase i, Domain 2"/>
    <property type="match status" value="1"/>
</dbReference>
<evidence type="ECO:0000256" key="7">
    <source>
        <dbReference type="ARBA" id="ARBA00022438"/>
    </source>
</evidence>
<dbReference type="EMBL" id="CACRXK020004960">
    <property type="protein sequence ID" value="CAB4004647.1"/>
    <property type="molecule type" value="Genomic_DNA"/>
</dbReference>
<dbReference type="SUPFAM" id="SSF53187">
    <property type="entry name" value="Zn-dependent exopeptidases"/>
    <property type="match status" value="1"/>
</dbReference>
<evidence type="ECO:0000256" key="9">
    <source>
        <dbReference type="ARBA" id="ARBA00022723"/>
    </source>
</evidence>
<keyword evidence="7 13" id="KW-0031">Aminopeptidase</keyword>
<dbReference type="Gene3D" id="3.40.630.10">
    <property type="entry name" value="Zn peptidases"/>
    <property type="match status" value="1"/>
</dbReference>
<comment type="cofactor">
    <cofactor evidence="2">
        <name>Zn(2+)</name>
        <dbReference type="ChEBI" id="CHEBI:29105"/>
    </cofactor>
</comment>
<dbReference type="Pfam" id="PF02127">
    <property type="entry name" value="Peptidase_M18"/>
    <property type="match status" value="1"/>
</dbReference>
<protein>
    <recommendedName>
        <fullName evidence="6">Aspartyl aminopeptidase</fullName>
        <ecNumber evidence="5">3.4.11.21</ecNumber>
    </recommendedName>
</protein>
<evidence type="ECO:0000256" key="8">
    <source>
        <dbReference type="ARBA" id="ARBA00022670"/>
    </source>
</evidence>
<keyword evidence="9 13" id="KW-0479">Metal-binding</keyword>
<dbReference type="OrthoDB" id="9880441at2759"/>
<dbReference type="PANTHER" id="PTHR28570">
    <property type="entry name" value="ASPARTYL AMINOPEPTIDASE"/>
    <property type="match status" value="1"/>
</dbReference>
<dbReference type="PANTHER" id="PTHR28570:SF3">
    <property type="entry name" value="ASPARTYL AMINOPEPTIDASE"/>
    <property type="match status" value="1"/>
</dbReference>
<dbReference type="GO" id="GO:0004177">
    <property type="term" value="F:aminopeptidase activity"/>
    <property type="evidence" value="ECO:0007669"/>
    <property type="project" value="UniProtKB-KW"/>
</dbReference>
<evidence type="ECO:0000256" key="13">
    <source>
        <dbReference type="RuleBase" id="RU004386"/>
    </source>
</evidence>
<comment type="caution">
    <text evidence="14">The sequence shown here is derived from an EMBL/GenBank/DDBJ whole genome shotgun (WGS) entry which is preliminary data.</text>
</comment>
<reference evidence="14" key="1">
    <citation type="submission" date="2020-04" db="EMBL/GenBank/DDBJ databases">
        <authorList>
            <person name="Alioto T."/>
            <person name="Alioto T."/>
            <person name="Gomez Garrido J."/>
        </authorList>
    </citation>
    <scope>NUCLEOTIDE SEQUENCE</scope>
    <source>
        <strain evidence="14">A484AB</strain>
    </source>
</reference>
<feature type="non-terminal residue" evidence="14">
    <location>
        <position position="1"/>
    </location>
</feature>
<dbReference type="SUPFAM" id="SSF101821">
    <property type="entry name" value="Aminopeptidase/glucanase lid domain"/>
    <property type="match status" value="1"/>
</dbReference>
<keyword evidence="10 13" id="KW-0378">Hydrolase</keyword>
<evidence type="ECO:0000256" key="3">
    <source>
        <dbReference type="ARBA" id="ARBA00008290"/>
    </source>
</evidence>
<dbReference type="GO" id="GO:0005737">
    <property type="term" value="C:cytoplasm"/>
    <property type="evidence" value="ECO:0007669"/>
    <property type="project" value="UniProtKB-ARBA"/>
</dbReference>
<dbReference type="PRINTS" id="PR00932">
    <property type="entry name" value="AMINO1PTASE"/>
</dbReference>
<evidence type="ECO:0000256" key="1">
    <source>
        <dbReference type="ARBA" id="ARBA00001335"/>
    </source>
</evidence>
<dbReference type="AlphaFoldDB" id="A0A6S7HLC4"/>
<evidence type="ECO:0000313" key="15">
    <source>
        <dbReference type="Proteomes" id="UP001152795"/>
    </source>
</evidence>
<dbReference type="InterPro" id="IPR023358">
    <property type="entry name" value="Peptidase_M18_dom2"/>
</dbReference>
<proteinExistence type="inferred from homology"/>
<organism evidence="14 15">
    <name type="scientific">Paramuricea clavata</name>
    <name type="common">Red gorgonian</name>
    <name type="synonym">Violescent sea-whip</name>
    <dbReference type="NCBI Taxonomy" id="317549"/>
    <lineage>
        <taxon>Eukaryota</taxon>
        <taxon>Metazoa</taxon>
        <taxon>Cnidaria</taxon>
        <taxon>Anthozoa</taxon>
        <taxon>Octocorallia</taxon>
        <taxon>Malacalcyonacea</taxon>
        <taxon>Plexauridae</taxon>
        <taxon>Paramuricea</taxon>
    </lineage>
</organism>
<name>A0A6S7HLC4_PARCT</name>
<comment type="subunit">
    <text evidence="4">Tetrahedron-shaped homododecamer built from six homodimers.</text>
</comment>
<evidence type="ECO:0000256" key="11">
    <source>
        <dbReference type="ARBA" id="ARBA00022833"/>
    </source>
</evidence>
<dbReference type="InterPro" id="IPR001948">
    <property type="entry name" value="Peptidase_M18"/>
</dbReference>
<evidence type="ECO:0000256" key="5">
    <source>
        <dbReference type="ARBA" id="ARBA00011965"/>
    </source>
</evidence>
<accession>A0A6S7HLC4</accession>
<dbReference type="GO" id="GO:0006508">
    <property type="term" value="P:proteolysis"/>
    <property type="evidence" value="ECO:0007669"/>
    <property type="project" value="UniProtKB-KW"/>
</dbReference>
<dbReference type="GO" id="GO:0008237">
    <property type="term" value="F:metallopeptidase activity"/>
    <property type="evidence" value="ECO:0007669"/>
    <property type="project" value="UniProtKB-KW"/>
</dbReference>
<comment type="similarity">
    <text evidence="3 13">Belongs to the peptidase M18 family.</text>
</comment>
<evidence type="ECO:0000256" key="12">
    <source>
        <dbReference type="ARBA" id="ARBA00023049"/>
    </source>
</evidence>
<dbReference type="EC" id="3.4.11.21" evidence="5"/>
<keyword evidence="11 13" id="KW-0862">Zinc</keyword>
<comment type="catalytic activity">
    <reaction evidence="1">
        <text>Release of an N-terminal aspartate or glutamate from a peptide, with a preference for aspartate.</text>
        <dbReference type="EC" id="3.4.11.21"/>
    </reaction>
</comment>
<dbReference type="FunFam" id="2.30.250.10:FF:000001">
    <property type="entry name" value="Aspartyl aminopeptidase 1"/>
    <property type="match status" value="1"/>
</dbReference>
<keyword evidence="15" id="KW-1185">Reference proteome</keyword>
<evidence type="ECO:0000313" key="14">
    <source>
        <dbReference type="EMBL" id="CAB4004647.1"/>
    </source>
</evidence>
<keyword evidence="8 13" id="KW-0645">Protease</keyword>